<dbReference type="PANTHER" id="PTHR43060">
    <property type="entry name" value="3-HYDROXYISOBUTYRATE DEHYDROGENASE-LIKE 1, MITOCHONDRIAL-RELATED"/>
    <property type="match status" value="1"/>
</dbReference>
<name>A0A931LXN5_FIMGI</name>
<dbReference type="SUPFAM" id="SSF48179">
    <property type="entry name" value="6-phosphogluconate dehydrogenase C-terminal domain-like"/>
    <property type="match status" value="1"/>
</dbReference>
<evidence type="ECO:0000256" key="3">
    <source>
        <dbReference type="ARBA" id="ARBA00023027"/>
    </source>
</evidence>
<sequence>MPKRIGFVGLGTMGGPMAGHLLAAGHDVTVWNRSPDRARPLAEVGARIAGSLEELGRECDVICLCVNRTEDVRECVGAIAKGAKPGTLIVDHSTIEPAATKAIANALKSKGLRFVDAPLTGGSVGAQRGQLTIFCGGDEADVSDAMPYLQAYAKRAERVGPTGSGQMMKMANQIAVAGSVLGLCESLAFAKKAGLELAQAKDLIGGGAAGSWAFDTYGPKILAGDWTPGFSIKNQRKDLAYCLKSALEVDAALPGAALVDRLLKTLEDRGDGEKATTALFQAYLEMGA</sequence>
<evidence type="ECO:0000256" key="4">
    <source>
        <dbReference type="PIRSR" id="PIRSR000103-1"/>
    </source>
</evidence>
<feature type="active site" evidence="4">
    <location>
        <position position="169"/>
    </location>
</feature>
<dbReference type="GO" id="GO:0051287">
    <property type="term" value="F:NAD binding"/>
    <property type="evidence" value="ECO:0007669"/>
    <property type="project" value="InterPro"/>
</dbReference>
<dbReference type="AlphaFoldDB" id="A0A931LXN5"/>
<proteinExistence type="inferred from homology"/>
<keyword evidence="3" id="KW-0520">NAD</keyword>
<accession>A0A931LXN5</accession>
<dbReference type="PANTHER" id="PTHR43060:SF15">
    <property type="entry name" value="3-HYDROXYISOBUTYRATE DEHYDROGENASE-LIKE 1, MITOCHONDRIAL-RELATED"/>
    <property type="match status" value="1"/>
</dbReference>
<evidence type="ECO:0000313" key="7">
    <source>
        <dbReference type="EMBL" id="MBI1757582.1"/>
    </source>
</evidence>
<gene>
    <name evidence="7" type="ORF">HYR64_10810</name>
</gene>
<comment type="caution">
    <text evidence="7">The sequence shown here is derived from an EMBL/GenBank/DDBJ whole genome shotgun (WGS) entry which is preliminary data.</text>
</comment>
<dbReference type="InterPro" id="IPR029154">
    <property type="entry name" value="HIBADH-like_NADP-bd"/>
</dbReference>
<dbReference type="InterPro" id="IPR002204">
    <property type="entry name" value="3-OH-isobutyrate_DH-rel_CS"/>
</dbReference>
<dbReference type="Proteomes" id="UP000727962">
    <property type="component" value="Unassembled WGS sequence"/>
</dbReference>
<comment type="similarity">
    <text evidence="1">Belongs to the HIBADH-related family.</text>
</comment>
<dbReference type="PIRSF" id="PIRSF000103">
    <property type="entry name" value="HIBADH"/>
    <property type="match status" value="1"/>
</dbReference>
<dbReference type="Gene3D" id="1.10.1040.10">
    <property type="entry name" value="N-(1-d-carboxylethyl)-l-norvaline Dehydrogenase, domain 2"/>
    <property type="match status" value="1"/>
</dbReference>
<evidence type="ECO:0000259" key="5">
    <source>
        <dbReference type="Pfam" id="PF03446"/>
    </source>
</evidence>
<organism evidence="7 8">
    <name type="scientific">Fimbriimonas ginsengisoli</name>
    <dbReference type="NCBI Taxonomy" id="1005039"/>
    <lineage>
        <taxon>Bacteria</taxon>
        <taxon>Bacillati</taxon>
        <taxon>Armatimonadota</taxon>
        <taxon>Fimbriimonadia</taxon>
        <taxon>Fimbriimonadales</taxon>
        <taxon>Fimbriimonadaceae</taxon>
        <taxon>Fimbriimonas</taxon>
    </lineage>
</organism>
<dbReference type="Pfam" id="PF14833">
    <property type="entry name" value="NAD_binding_11"/>
    <property type="match status" value="1"/>
</dbReference>
<evidence type="ECO:0000313" key="8">
    <source>
        <dbReference type="Proteomes" id="UP000727962"/>
    </source>
</evidence>
<evidence type="ECO:0000256" key="1">
    <source>
        <dbReference type="ARBA" id="ARBA00009080"/>
    </source>
</evidence>
<dbReference type="Pfam" id="PF03446">
    <property type="entry name" value="NAD_binding_2"/>
    <property type="match status" value="1"/>
</dbReference>
<keyword evidence="2" id="KW-0560">Oxidoreductase</keyword>
<evidence type="ECO:0000259" key="6">
    <source>
        <dbReference type="Pfam" id="PF14833"/>
    </source>
</evidence>
<dbReference type="InterPro" id="IPR036291">
    <property type="entry name" value="NAD(P)-bd_dom_sf"/>
</dbReference>
<dbReference type="InterPro" id="IPR015815">
    <property type="entry name" value="HIBADH-related"/>
</dbReference>
<dbReference type="GO" id="GO:0050661">
    <property type="term" value="F:NADP binding"/>
    <property type="evidence" value="ECO:0007669"/>
    <property type="project" value="InterPro"/>
</dbReference>
<dbReference type="GO" id="GO:0016491">
    <property type="term" value="F:oxidoreductase activity"/>
    <property type="evidence" value="ECO:0007669"/>
    <property type="project" value="UniProtKB-KW"/>
</dbReference>
<dbReference type="GO" id="GO:0016054">
    <property type="term" value="P:organic acid catabolic process"/>
    <property type="evidence" value="ECO:0007669"/>
    <property type="project" value="UniProtKB-ARBA"/>
</dbReference>
<dbReference type="SUPFAM" id="SSF51735">
    <property type="entry name" value="NAD(P)-binding Rossmann-fold domains"/>
    <property type="match status" value="1"/>
</dbReference>
<dbReference type="PROSITE" id="PS00895">
    <property type="entry name" value="3_HYDROXYISOBUT_DH"/>
    <property type="match status" value="1"/>
</dbReference>
<dbReference type="InterPro" id="IPR008927">
    <property type="entry name" value="6-PGluconate_DH-like_C_sf"/>
</dbReference>
<feature type="domain" description="3-hydroxyisobutyrate dehydrogenase-like NAD-binding" evidence="6">
    <location>
        <begin position="163"/>
        <end position="282"/>
    </location>
</feature>
<dbReference type="Gene3D" id="3.40.50.720">
    <property type="entry name" value="NAD(P)-binding Rossmann-like Domain"/>
    <property type="match status" value="1"/>
</dbReference>
<evidence type="ECO:0000256" key="2">
    <source>
        <dbReference type="ARBA" id="ARBA00023002"/>
    </source>
</evidence>
<dbReference type="EMBL" id="JACOSL010000066">
    <property type="protein sequence ID" value="MBI1757582.1"/>
    <property type="molecule type" value="Genomic_DNA"/>
</dbReference>
<dbReference type="InterPro" id="IPR013328">
    <property type="entry name" value="6PGD_dom2"/>
</dbReference>
<reference evidence="7" key="1">
    <citation type="submission" date="2020-07" db="EMBL/GenBank/DDBJ databases">
        <title>Huge and variable diversity of episymbiotic CPR bacteria and DPANN archaea in groundwater ecosystems.</title>
        <authorList>
            <person name="He C.Y."/>
            <person name="Keren R."/>
            <person name="Whittaker M."/>
            <person name="Farag I.F."/>
            <person name="Doudna J."/>
            <person name="Cate J.H.D."/>
            <person name="Banfield J.F."/>
        </authorList>
    </citation>
    <scope>NUCLEOTIDE SEQUENCE</scope>
    <source>
        <strain evidence="7">NC_groundwater_17_Pr7_B-0.1um_64_12</strain>
    </source>
</reference>
<feature type="domain" description="6-phosphogluconate dehydrogenase NADP-binding" evidence="5">
    <location>
        <begin position="4"/>
        <end position="157"/>
    </location>
</feature>
<dbReference type="InterPro" id="IPR006115">
    <property type="entry name" value="6PGDH_NADP-bd"/>
</dbReference>
<protein>
    <submittedName>
        <fullName evidence="7">NAD(P)-dependent oxidoreductase</fullName>
    </submittedName>
</protein>